<evidence type="ECO:0000256" key="3">
    <source>
        <dbReference type="ARBA" id="ARBA00023163"/>
    </source>
</evidence>
<evidence type="ECO:0000256" key="2">
    <source>
        <dbReference type="ARBA" id="ARBA00023125"/>
    </source>
</evidence>
<accession>A0A2N8KJQ3</accession>
<protein>
    <submittedName>
        <fullName evidence="6">TetR family transcriptional regulator</fullName>
    </submittedName>
</protein>
<dbReference type="PROSITE" id="PS50977">
    <property type="entry name" value="HTH_TETR_2"/>
    <property type="match status" value="1"/>
</dbReference>
<dbReference type="InterPro" id="IPR009057">
    <property type="entry name" value="Homeodomain-like_sf"/>
</dbReference>
<dbReference type="InterPro" id="IPR001647">
    <property type="entry name" value="HTH_TetR"/>
</dbReference>
<comment type="caution">
    <text evidence="6">The sequence shown here is derived from an EMBL/GenBank/DDBJ whole genome shotgun (WGS) entry which is preliminary data.</text>
</comment>
<dbReference type="Gene3D" id="1.10.357.10">
    <property type="entry name" value="Tetracycline Repressor, domain 2"/>
    <property type="match status" value="1"/>
</dbReference>
<evidence type="ECO:0000256" key="4">
    <source>
        <dbReference type="PROSITE-ProRule" id="PRU00335"/>
    </source>
</evidence>
<dbReference type="GO" id="GO:0000976">
    <property type="term" value="F:transcription cis-regulatory region binding"/>
    <property type="evidence" value="ECO:0007669"/>
    <property type="project" value="TreeGrafter"/>
</dbReference>
<keyword evidence="1" id="KW-0805">Transcription regulation</keyword>
<dbReference type="Pfam" id="PF17918">
    <property type="entry name" value="TetR_C_15"/>
    <property type="match status" value="1"/>
</dbReference>
<sequence length="218" mass="24074">MGKTVIPASARRTAASGKLAAAARTPRQVRGQARVDGILDAAAEVIVKEGLAGVTMHDLARRTQTSIGSLYYFFPDRESVLGALYERHRAASREISRQLAETPGEVWQQLSTADAIERLVTPYVEYLRRHPDFLPLMHSRPSESDADFIRTVRQVLDARLPGVKPAERESYAVMLHAVGAGAIWMGVQADLPRIDTYLREIPRVLTAYLAAIEAAARR</sequence>
<dbReference type="InterPro" id="IPR041669">
    <property type="entry name" value="TetR_C_15"/>
</dbReference>
<organism evidence="6 7">
    <name type="scientific">Achromobacter pulmonis</name>
    <dbReference type="NCBI Taxonomy" id="1389932"/>
    <lineage>
        <taxon>Bacteria</taxon>
        <taxon>Pseudomonadati</taxon>
        <taxon>Pseudomonadota</taxon>
        <taxon>Betaproteobacteria</taxon>
        <taxon>Burkholderiales</taxon>
        <taxon>Alcaligenaceae</taxon>
        <taxon>Achromobacter</taxon>
    </lineage>
</organism>
<evidence type="ECO:0000256" key="1">
    <source>
        <dbReference type="ARBA" id="ARBA00023015"/>
    </source>
</evidence>
<dbReference type="Pfam" id="PF00440">
    <property type="entry name" value="TetR_N"/>
    <property type="match status" value="1"/>
</dbReference>
<dbReference type="InterPro" id="IPR050109">
    <property type="entry name" value="HTH-type_TetR-like_transc_reg"/>
</dbReference>
<dbReference type="SUPFAM" id="SSF46689">
    <property type="entry name" value="Homeodomain-like"/>
    <property type="match status" value="1"/>
</dbReference>
<feature type="domain" description="HTH tetR-type" evidence="5">
    <location>
        <begin position="32"/>
        <end position="92"/>
    </location>
</feature>
<dbReference type="PRINTS" id="PR00455">
    <property type="entry name" value="HTHTETR"/>
</dbReference>
<dbReference type="PANTHER" id="PTHR30055:SF234">
    <property type="entry name" value="HTH-TYPE TRANSCRIPTIONAL REGULATOR BETI"/>
    <property type="match status" value="1"/>
</dbReference>
<evidence type="ECO:0000313" key="7">
    <source>
        <dbReference type="Proteomes" id="UP000235994"/>
    </source>
</evidence>
<keyword evidence="7" id="KW-1185">Reference proteome</keyword>
<dbReference type="PANTHER" id="PTHR30055">
    <property type="entry name" value="HTH-TYPE TRANSCRIPTIONAL REGULATOR RUTR"/>
    <property type="match status" value="1"/>
</dbReference>
<gene>
    <name evidence="6" type="ORF">C1I89_14630</name>
</gene>
<dbReference type="AlphaFoldDB" id="A0A2N8KJQ3"/>
<keyword evidence="3" id="KW-0804">Transcription</keyword>
<name>A0A2N8KJQ3_9BURK</name>
<reference evidence="6 7" key="1">
    <citation type="submission" date="2018-01" db="EMBL/GenBank/DDBJ databases">
        <title>The draft genome of an aniline degradation strain ANB-1.</title>
        <authorList>
            <person name="Zhang L."/>
            <person name="Jiang J."/>
        </authorList>
    </citation>
    <scope>NUCLEOTIDE SEQUENCE [LARGE SCALE GENOMIC DNA]</scope>
    <source>
        <strain evidence="6 7">ANB-1</strain>
    </source>
</reference>
<dbReference type="EMBL" id="POQS01000003">
    <property type="protein sequence ID" value="PND33689.1"/>
    <property type="molecule type" value="Genomic_DNA"/>
</dbReference>
<dbReference type="Proteomes" id="UP000235994">
    <property type="component" value="Unassembled WGS sequence"/>
</dbReference>
<evidence type="ECO:0000259" key="5">
    <source>
        <dbReference type="PROSITE" id="PS50977"/>
    </source>
</evidence>
<proteinExistence type="predicted"/>
<dbReference type="GO" id="GO:0003700">
    <property type="term" value="F:DNA-binding transcription factor activity"/>
    <property type="evidence" value="ECO:0007669"/>
    <property type="project" value="TreeGrafter"/>
</dbReference>
<feature type="DNA-binding region" description="H-T-H motif" evidence="4">
    <location>
        <begin position="55"/>
        <end position="74"/>
    </location>
</feature>
<evidence type="ECO:0000313" key="6">
    <source>
        <dbReference type="EMBL" id="PND33689.1"/>
    </source>
</evidence>
<keyword evidence="2 4" id="KW-0238">DNA-binding</keyword>